<keyword evidence="1" id="KW-0472">Membrane</keyword>
<keyword evidence="1" id="KW-0812">Transmembrane</keyword>
<protein>
    <submittedName>
        <fullName evidence="2">Uncharacterized protein</fullName>
    </submittedName>
</protein>
<evidence type="ECO:0000256" key="1">
    <source>
        <dbReference type="SAM" id="Phobius"/>
    </source>
</evidence>
<name>A0A967BFM9_9RHOB</name>
<keyword evidence="1" id="KW-1133">Transmembrane helix</keyword>
<accession>A0A967BFM9</accession>
<evidence type="ECO:0000313" key="2">
    <source>
        <dbReference type="EMBL" id="NHQ73723.1"/>
    </source>
</evidence>
<proteinExistence type="predicted"/>
<gene>
    <name evidence="2" type="ORF">HAT86_04480</name>
</gene>
<dbReference type="Proteomes" id="UP000639775">
    <property type="component" value="Unassembled WGS sequence"/>
</dbReference>
<keyword evidence="3" id="KW-1185">Reference proteome</keyword>
<dbReference type="InterPro" id="IPR043723">
    <property type="entry name" value="DUF5665"/>
</dbReference>
<sequence length="87" mass="9399">MASEIAALRAEVAHLNAHRFVRIHNSIPRLLAFNFARGAAFALGTLLGASMILSALAWTISQIEFLPVIGEWGAEIMRQIEAATDAP</sequence>
<dbReference type="Pfam" id="PF18910">
    <property type="entry name" value="DUF5665"/>
    <property type="match status" value="1"/>
</dbReference>
<reference evidence="2" key="1">
    <citation type="submission" date="2020-03" db="EMBL/GenBank/DDBJ databases">
        <title>Roseovarius gahaiensis sp. nov., isolated from Gahai Saline Lake, China.</title>
        <authorList>
            <person name="Sun X."/>
        </authorList>
    </citation>
    <scope>NUCLEOTIDE SEQUENCE</scope>
    <source>
        <strain evidence="2">GH877</strain>
    </source>
</reference>
<feature type="transmembrane region" description="Helical" evidence="1">
    <location>
        <begin position="39"/>
        <end position="60"/>
    </location>
</feature>
<organism evidence="2 3">
    <name type="scientific">Roseovarius gahaiensis</name>
    <dbReference type="NCBI Taxonomy" id="2716691"/>
    <lineage>
        <taxon>Bacteria</taxon>
        <taxon>Pseudomonadati</taxon>
        <taxon>Pseudomonadota</taxon>
        <taxon>Alphaproteobacteria</taxon>
        <taxon>Rhodobacterales</taxon>
        <taxon>Roseobacteraceae</taxon>
        <taxon>Roseovarius</taxon>
    </lineage>
</organism>
<dbReference type="AlphaFoldDB" id="A0A967BFM9"/>
<evidence type="ECO:0000313" key="3">
    <source>
        <dbReference type="Proteomes" id="UP000639775"/>
    </source>
</evidence>
<dbReference type="EMBL" id="JAAORB010000005">
    <property type="protein sequence ID" value="NHQ73723.1"/>
    <property type="molecule type" value="Genomic_DNA"/>
</dbReference>
<comment type="caution">
    <text evidence="2">The sequence shown here is derived from an EMBL/GenBank/DDBJ whole genome shotgun (WGS) entry which is preliminary data.</text>
</comment>